<gene>
    <name evidence="2" type="ORF">BV898_19621</name>
</gene>
<reference evidence="3" key="1">
    <citation type="submission" date="2017-01" db="EMBL/GenBank/DDBJ databases">
        <title>Comparative genomics of anhydrobiosis in the tardigrade Hypsibius dujardini.</title>
        <authorList>
            <person name="Yoshida Y."/>
            <person name="Koutsovoulos G."/>
            <person name="Laetsch D."/>
            <person name="Stevens L."/>
            <person name="Kumar S."/>
            <person name="Horikawa D."/>
            <person name="Ishino K."/>
            <person name="Komine S."/>
            <person name="Tomita M."/>
            <person name="Blaxter M."/>
            <person name="Arakawa K."/>
        </authorList>
    </citation>
    <scope>NUCLEOTIDE SEQUENCE [LARGE SCALE GENOMIC DNA]</scope>
    <source>
        <strain evidence="3">Z151</strain>
    </source>
</reference>
<dbReference type="Proteomes" id="UP000192578">
    <property type="component" value="Unassembled WGS sequence"/>
</dbReference>
<keyword evidence="3" id="KW-1185">Reference proteome</keyword>
<protein>
    <submittedName>
        <fullName evidence="2">Uncharacterized protein</fullName>
    </submittedName>
</protein>
<accession>A0A9X6RPA0</accession>
<comment type="caution">
    <text evidence="2">The sequence shown here is derived from an EMBL/GenBank/DDBJ whole genome shotgun (WGS) entry which is preliminary data.</text>
</comment>
<feature type="compositionally biased region" description="Basic and acidic residues" evidence="1">
    <location>
        <begin position="83"/>
        <end position="93"/>
    </location>
</feature>
<dbReference type="AlphaFoldDB" id="A0A9X6RPA0"/>
<evidence type="ECO:0000313" key="2">
    <source>
        <dbReference type="EMBL" id="OWA55233.1"/>
    </source>
</evidence>
<name>A0A9X6RPA0_HYPEX</name>
<proteinExistence type="predicted"/>
<feature type="region of interest" description="Disordered" evidence="1">
    <location>
        <begin position="33"/>
        <end position="93"/>
    </location>
</feature>
<sequence>MLTRVSLIAGIGGAALRVSLSAITGGTLIIRRQEQTDGGRGDNDGRRADRRTRTEDDGNSGDGGGGRRRTDGATDGATDDGTTDGRTDGRFHSFIEPTDLMGEVRGADSFLSVPFHWNEVLENQIGRIKARYFFHSENEKSVTITGHELSYAG</sequence>
<evidence type="ECO:0000313" key="3">
    <source>
        <dbReference type="Proteomes" id="UP000192578"/>
    </source>
</evidence>
<feature type="compositionally biased region" description="Basic and acidic residues" evidence="1">
    <location>
        <begin position="33"/>
        <end position="56"/>
    </location>
</feature>
<evidence type="ECO:0000256" key="1">
    <source>
        <dbReference type="SAM" id="MobiDB-lite"/>
    </source>
</evidence>
<organism evidence="2 3">
    <name type="scientific">Hypsibius exemplaris</name>
    <name type="common">Freshwater tardigrade</name>
    <dbReference type="NCBI Taxonomy" id="2072580"/>
    <lineage>
        <taxon>Eukaryota</taxon>
        <taxon>Metazoa</taxon>
        <taxon>Ecdysozoa</taxon>
        <taxon>Tardigrada</taxon>
        <taxon>Eutardigrada</taxon>
        <taxon>Parachela</taxon>
        <taxon>Hypsibioidea</taxon>
        <taxon>Hypsibiidae</taxon>
        <taxon>Hypsibius</taxon>
    </lineage>
</organism>
<dbReference type="EMBL" id="MTYJ01000593">
    <property type="protein sequence ID" value="OWA55233.1"/>
    <property type="molecule type" value="Genomic_DNA"/>
</dbReference>